<evidence type="ECO:0000256" key="5">
    <source>
        <dbReference type="ARBA" id="ARBA00022553"/>
    </source>
</evidence>
<dbReference type="Proteomes" id="UP000683360">
    <property type="component" value="Unassembled WGS sequence"/>
</dbReference>
<feature type="domain" description="Rab-GAP TBC" evidence="13">
    <location>
        <begin position="1068"/>
        <end position="1261"/>
    </location>
</feature>
<evidence type="ECO:0000256" key="8">
    <source>
        <dbReference type="ARBA" id="ARBA00072013"/>
    </source>
</evidence>
<evidence type="ECO:0000256" key="2">
    <source>
        <dbReference type="ARBA" id="ARBA00022468"/>
    </source>
</evidence>
<proteinExistence type="predicted"/>
<dbReference type="Gene3D" id="1.10.10.2750">
    <property type="match status" value="1"/>
</dbReference>
<dbReference type="FunFam" id="1.10.472.80:FF:000003">
    <property type="entry name" value="Putative TBC1 domain family member 1"/>
    <property type="match status" value="1"/>
</dbReference>
<gene>
    <name evidence="14" type="ORF">MEDL_13847</name>
</gene>
<evidence type="ECO:0000256" key="6">
    <source>
        <dbReference type="ARBA" id="ARBA00022737"/>
    </source>
</evidence>
<evidence type="ECO:0000256" key="11">
    <source>
        <dbReference type="SAM" id="MobiDB-lite"/>
    </source>
</evidence>
<dbReference type="GO" id="GO:0005096">
    <property type="term" value="F:GTPase activator activity"/>
    <property type="evidence" value="ECO:0007669"/>
    <property type="project" value="UniProtKB-KW"/>
</dbReference>
<dbReference type="InterPro" id="IPR021785">
    <property type="entry name" value="DUF3350"/>
</dbReference>
<dbReference type="FunFam" id="1.10.8.270:FF:000001">
    <property type="entry name" value="TBC1 domain family member 1"/>
    <property type="match status" value="1"/>
</dbReference>
<keyword evidence="7" id="KW-0007">Acetylation</keyword>
<dbReference type="SMART" id="SM00164">
    <property type="entry name" value="TBC"/>
    <property type="match status" value="1"/>
</dbReference>
<feature type="coiled-coil region" evidence="10">
    <location>
        <begin position="1347"/>
        <end position="1416"/>
    </location>
</feature>
<organism evidence="14 15">
    <name type="scientific">Mytilus edulis</name>
    <name type="common">Blue mussel</name>
    <dbReference type="NCBI Taxonomy" id="6550"/>
    <lineage>
        <taxon>Eukaryota</taxon>
        <taxon>Metazoa</taxon>
        <taxon>Spiralia</taxon>
        <taxon>Lophotrochozoa</taxon>
        <taxon>Mollusca</taxon>
        <taxon>Bivalvia</taxon>
        <taxon>Autobranchia</taxon>
        <taxon>Pteriomorphia</taxon>
        <taxon>Mytilida</taxon>
        <taxon>Mytiloidea</taxon>
        <taxon>Mytilidae</taxon>
        <taxon>Mytilinae</taxon>
        <taxon>Mytilus</taxon>
    </lineage>
</organism>
<evidence type="ECO:0000259" key="12">
    <source>
        <dbReference type="PROSITE" id="PS01179"/>
    </source>
</evidence>
<keyword evidence="5" id="KW-0597">Phosphoprotein</keyword>
<evidence type="ECO:0000313" key="15">
    <source>
        <dbReference type="Proteomes" id="UP000683360"/>
    </source>
</evidence>
<keyword evidence="10" id="KW-0175">Coiled coil</keyword>
<dbReference type="OrthoDB" id="295078at2759"/>
<feature type="region of interest" description="Disordered" evidence="11">
    <location>
        <begin position="171"/>
        <end position="244"/>
    </location>
</feature>
<dbReference type="InterPro" id="IPR035969">
    <property type="entry name" value="Rab-GAP_TBC_sf"/>
</dbReference>
<keyword evidence="6" id="KW-0677">Repeat</keyword>
<feature type="compositionally biased region" description="Polar residues" evidence="11">
    <location>
        <begin position="1462"/>
        <end position="1472"/>
    </location>
</feature>
<feature type="region of interest" description="Disordered" evidence="11">
    <location>
        <begin position="828"/>
        <end position="871"/>
    </location>
</feature>
<evidence type="ECO:0000313" key="14">
    <source>
        <dbReference type="EMBL" id="CAG2199119.1"/>
    </source>
</evidence>
<feature type="compositionally biased region" description="Polar residues" evidence="11">
    <location>
        <begin position="235"/>
        <end position="244"/>
    </location>
</feature>
<evidence type="ECO:0000256" key="3">
    <source>
        <dbReference type="ARBA" id="ARBA00022481"/>
    </source>
</evidence>
<reference evidence="14" key="1">
    <citation type="submission" date="2021-03" db="EMBL/GenBank/DDBJ databases">
        <authorList>
            <person name="Bekaert M."/>
        </authorList>
    </citation>
    <scope>NUCLEOTIDE SEQUENCE</scope>
</reference>
<dbReference type="GO" id="GO:0005737">
    <property type="term" value="C:cytoplasm"/>
    <property type="evidence" value="ECO:0007669"/>
    <property type="project" value="UniProtKB-SubCell"/>
</dbReference>
<dbReference type="Gene3D" id="1.10.472.80">
    <property type="entry name" value="Ypt/Rab-GAP domain of gyp1p, domain 3"/>
    <property type="match status" value="1"/>
</dbReference>
<feature type="compositionally biased region" description="Low complexity" evidence="11">
    <location>
        <begin position="215"/>
        <end position="234"/>
    </location>
</feature>
<dbReference type="PROSITE" id="PS50086">
    <property type="entry name" value="TBC_RABGAP"/>
    <property type="match status" value="1"/>
</dbReference>
<dbReference type="PANTHER" id="PTHR47219:SF16">
    <property type="entry name" value="GTPASE ACTIVATING PROTEIN"/>
    <property type="match status" value="1"/>
</dbReference>
<evidence type="ECO:0000256" key="1">
    <source>
        <dbReference type="ARBA" id="ARBA00004496"/>
    </source>
</evidence>
<dbReference type="FunFam" id="1.10.10.2750:FF:000002">
    <property type="entry name" value="TBC1 domain family member 4"/>
    <property type="match status" value="1"/>
</dbReference>
<dbReference type="EMBL" id="CAJPWZ010000712">
    <property type="protein sequence ID" value="CAG2199119.1"/>
    <property type="molecule type" value="Genomic_DNA"/>
</dbReference>
<dbReference type="Gene3D" id="1.10.8.270">
    <property type="entry name" value="putative rabgap domain of human tbc1 domain family member 14 like domains"/>
    <property type="match status" value="1"/>
</dbReference>
<dbReference type="SUPFAM" id="SSF50729">
    <property type="entry name" value="PH domain-like"/>
    <property type="match status" value="1"/>
</dbReference>
<evidence type="ECO:0000256" key="4">
    <source>
        <dbReference type="ARBA" id="ARBA00022490"/>
    </source>
</evidence>
<accession>A0A8S3QQE1</accession>
<dbReference type="Pfam" id="PF00566">
    <property type="entry name" value="RabGAP-TBC"/>
    <property type="match status" value="1"/>
</dbReference>
<comment type="subcellular location">
    <subcellularLocation>
        <location evidence="1">Cytoplasm</location>
    </subcellularLocation>
</comment>
<dbReference type="PANTHER" id="PTHR47219">
    <property type="entry name" value="RAB GTPASE-ACTIVATING PROTEIN 1-LIKE"/>
    <property type="match status" value="1"/>
</dbReference>
<dbReference type="Gene3D" id="2.30.29.30">
    <property type="entry name" value="Pleckstrin-homology domain (PH domain)/Phosphotyrosine-binding domain (PTB)"/>
    <property type="match status" value="1"/>
</dbReference>
<feature type="domain" description="PID" evidence="12">
    <location>
        <begin position="309"/>
        <end position="397"/>
    </location>
</feature>
<dbReference type="Pfam" id="PF00640">
    <property type="entry name" value="PID"/>
    <property type="match status" value="1"/>
</dbReference>
<dbReference type="InterPro" id="IPR000195">
    <property type="entry name" value="Rab-GAP-TBC_dom"/>
</dbReference>
<feature type="compositionally biased region" description="Basic and acidic residues" evidence="11">
    <location>
        <begin position="200"/>
        <end position="209"/>
    </location>
</feature>
<dbReference type="SMART" id="SM00462">
    <property type="entry name" value="PTB"/>
    <property type="match status" value="1"/>
</dbReference>
<keyword evidence="15" id="KW-1185">Reference proteome</keyword>
<dbReference type="InterPro" id="IPR050302">
    <property type="entry name" value="Rab_GAP_TBC_domain"/>
</dbReference>
<dbReference type="Pfam" id="PF11830">
    <property type="entry name" value="DUF3350"/>
    <property type="match status" value="1"/>
</dbReference>
<keyword evidence="4" id="KW-0963">Cytoplasm</keyword>
<protein>
    <recommendedName>
        <fullName evidence="8">TBC1 domain family member 4</fullName>
    </recommendedName>
    <alternativeName>
        <fullName evidence="9">Akt substrate of 160 kDa</fullName>
    </alternativeName>
</protein>
<feature type="compositionally biased region" description="Polar residues" evidence="11">
    <location>
        <begin position="180"/>
        <end position="199"/>
    </location>
</feature>
<evidence type="ECO:0000256" key="9">
    <source>
        <dbReference type="ARBA" id="ARBA00081861"/>
    </source>
</evidence>
<dbReference type="PROSITE" id="PS01179">
    <property type="entry name" value="PID"/>
    <property type="match status" value="1"/>
</dbReference>
<evidence type="ECO:0000259" key="13">
    <source>
        <dbReference type="PROSITE" id="PS50086"/>
    </source>
</evidence>
<keyword evidence="2" id="KW-0343">GTPase activation</keyword>
<comment type="caution">
    <text evidence="14">The sequence shown here is derived from an EMBL/GenBank/DDBJ whole genome shotgun (WGS) entry which is preliminary data.</text>
</comment>
<sequence>MVLNMNDDPLSPVKYGCEVTVDIITNNVKDSVQSQTTEDKVEFCELSTGYSVHGKFIIMVLNEKYHQISLVKNDSKEGAPVEEKLNCLEDTDVYTEVPELFSCIQEETRRDLFEDLGEQKVSEPAKAFYEIMYIGRAKLKCKKITCAHIDDLYGKLLKKEIDRKKMLEDKFEQRKRHGSGMSTKSLPATLEENVSVTENELQKQCETMKPHNIFSESPASSADELSSLSDQQSSTENVLDNSGHFSLGLPSSISELSDSGELMKEDPIFNKTLTKTDNENSSKDLHVHFNENCVTTEQENPNRTMLFRLGANEVSLISLDKRSIILDKRFKDISSVSQGKDNAEVFGFIARENGNVFVCHVMKCHSFSVTDEIMSVLRSAFQCAYEQTHKQICIMCPLHQLHKLCQELNGLSSHNAYDLLEKRLHNLQEKDVADVHNLVQFENPQSYDEMVEILMIGLRKLCEVKQKEHTHLSDANKSSVKAEFNIIESKGKAALSFDSIKNKCKKSLTTSFESLILRGKRRKKGRELDIEVVQLSVNIAGQDLLSGATVSEYSWARSFVSSHNNGERTRHRSGTTVSEYSWARSFVSSHNNGERTRYISGTTVSEYSWARSFVSSHNNGERTRHRSGTTVSEYSWARSFVSSHNNGERTRHRSGTTVSEYSWARSFVSSHNNGERTRHRSGTTVSEYSWARSFVSSHNNGERTRHRSGTTVSEYSWARSFVSSHNNGERTRHRSGTTVSEYSWARSFVSSHNNGERTRHRSGTTVSEYSWARSFVNSHNNGERTRHRSGTTVSEYSWARSFVSSHNNGERTRHRSGTTVSEYSWARSFDSSDTSTPDCSPMPSPATMSSQQFHYPSPPGSPTEGRPRSQTVGTLADTGLLSKKFQDITNLVKPKEKELELQDPPKRRNSVNSPMKQMFLLVGNNFSKKPTPIPDDILDESDVNYSPNRRGSFRKTIFNSVVTPARTPRSVKESPKDEEPNVKKTPEEIRALWKKTILQTMLLIRMEKEKQDLKARQHEEFQQKPDLDYEEITPCLKEVTLQWEEMLTEEDRDTRFSPQVVLDCVRKGVPKQLRGEIWYLMVDQHKLHYPSKNDMSPSREYQDLLKDLTEYQHNILIDLGRTFPEHKYFSTQLGPGQLALYNILKAYSLLDRQVGYCQGLSFIAGILLMHMEEPAAFETLRHMMFNLGLRKQFHPSMMPLQIQLYQLTRLIHDNYRDLHDHFEEHEIAPNLYATPWFLTLFASQYPLGFVARVFDLILMQGAEVILKVGLLLLGNHKELILQCNSFESIVEFIKTTLPELGIIQMERIIIQVFELDISKQLQAYEVEYHVLREEMIYSPSSGDTDKIKKLEDMNQRLKQQNNELLERLQNMNSHQHSLDIVIHNTQTSETKLKSHIKTLEIERKALLNAIMKLRQLIPEEQFQKLDILLPPLSPSIQSSPIHQPQNLRIGGNSRAHHHVSRSKSSPLAHTPE</sequence>
<name>A0A8S3QQE1_MYTED</name>
<feature type="region of interest" description="Disordered" evidence="11">
    <location>
        <begin position="1436"/>
        <end position="1472"/>
    </location>
</feature>
<keyword evidence="3" id="KW-0488">Methylation</keyword>
<evidence type="ECO:0000256" key="10">
    <source>
        <dbReference type="SAM" id="Coils"/>
    </source>
</evidence>
<feature type="compositionally biased region" description="Low complexity" evidence="11">
    <location>
        <begin position="828"/>
        <end position="841"/>
    </location>
</feature>
<dbReference type="SUPFAM" id="SSF47923">
    <property type="entry name" value="Ypt/Rab-GAP domain of gyp1p"/>
    <property type="match status" value="2"/>
</dbReference>
<dbReference type="InterPro" id="IPR011993">
    <property type="entry name" value="PH-like_dom_sf"/>
</dbReference>
<feature type="compositionally biased region" description="Low complexity" evidence="11">
    <location>
        <begin position="1436"/>
        <end position="1445"/>
    </location>
</feature>
<evidence type="ECO:0000256" key="7">
    <source>
        <dbReference type="ARBA" id="ARBA00022990"/>
    </source>
</evidence>
<dbReference type="GO" id="GO:0032869">
    <property type="term" value="P:cellular response to insulin stimulus"/>
    <property type="evidence" value="ECO:0007669"/>
    <property type="project" value="UniProtKB-ARBA"/>
</dbReference>
<dbReference type="InterPro" id="IPR006020">
    <property type="entry name" value="PTB/PI_dom"/>
</dbReference>